<organism evidence="2 3">
    <name type="scientific">Rhizopus oryzae</name>
    <name type="common">Mucormycosis agent</name>
    <name type="synonym">Rhizopus arrhizus var. delemar</name>
    <dbReference type="NCBI Taxonomy" id="64495"/>
    <lineage>
        <taxon>Eukaryota</taxon>
        <taxon>Fungi</taxon>
        <taxon>Fungi incertae sedis</taxon>
        <taxon>Mucoromycota</taxon>
        <taxon>Mucoromycotina</taxon>
        <taxon>Mucoromycetes</taxon>
        <taxon>Mucorales</taxon>
        <taxon>Mucorineae</taxon>
        <taxon>Rhizopodaceae</taxon>
        <taxon>Rhizopus</taxon>
    </lineage>
</organism>
<protein>
    <recommendedName>
        <fullName evidence="4">Secreted protein</fullName>
    </recommendedName>
</protein>
<keyword evidence="1" id="KW-0732">Signal</keyword>
<evidence type="ECO:0000313" key="2">
    <source>
        <dbReference type="EMBL" id="KAG1304015.1"/>
    </source>
</evidence>
<reference evidence="2" key="1">
    <citation type="journal article" date="2020" name="Microb. Genom.">
        <title>Genetic diversity of clinical and environmental Mucorales isolates obtained from an investigation of mucormycosis cases among solid organ transplant recipients.</title>
        <authorList>
            <person name="Nguyen M.H."/>
            <person name="Kaul D."/>
            <person name="Muto C."/>
            <person name="Cheng S.J."/>
            <person name="Richter R.A."/>
            <person name="Bruno V.M."/>
            <person name="Liu G."/>
            <person name="Beyhan S."/>
            <person name="Sundermann A.J."/>
            <person name="Mounaud S."/>
            <person name="Pasculle A.W."/>
            <person name="Nierman W.C."/>
            <person name="Driscoll E."/>
            <person name="Cumbie R."/>
            <person name="Clancy C.J."/>
            <person name="Dupont C.L."/>
        </authorList>
    </citation>
    <scope>NUCLEOTIDE SEQUENCE</scope>
    <source>
        <strain evidence="2">GL11</strain>
    </source>
</reference>
<name>A0A9P6X2Q0_RHIOR</name>
<gene>
    <name evidence="2" type="ORF">G6F64_009576</name>
</gene>
<comment type="caution">
    <text evidence="2">The sequence shown here is derived from an EMBL/GenBank/DDBJ whole genome shotgun (WGS) entry which is preliminary data.</text>
</comment>
<feature type="chain" id="PRO_5040484962" description="Secreted protein" evidence="1">
    <location>
        <begin position="19"/>
        <end position="127"/>
    </location>
</feature>
<dbReference type="EMBL" id="JAANQT010001770">
    <property type="protein sequence ID" value="KAG1304015.1"/>
    <property type="molecule type" value="Genomic_DNA"/>
</dbReference>
<accession>A0A9P6X2Q0</accession>
<evidence type="ECO:0000313" key="3">
    <source>
        <dbReference type="Proteomes" id="UP000716291"/>
    </source>
</evidence>
<evidence type="ECO:0008006" key="4">
    <source>
        <dbReference type="Google" id="ProtNLM"/>
    </source>
</evidence>
<evidence type="ECO:0000256" key="1">
    <source>
        <dbReference type="SAM" id="SignalP"/>
    </source>
</evidence>
<feature type="signal peptide" evidence="1">
    <location>
        <begin position="1"/>
        <end position="18"/>
    </location>
</feature>
<dbReference type="AlphaFoldDB" id="A0A9P6X2Q0"/>
<dbReference type="Proteomes" id="UP000716291">
    <property type="component" value="Unassembled WGS sequence"/>
</dbReference>
<sequence length="127" mass="14547">MKFSFIFALILTFTFVIAAPVSQLDDFHIITPTWKTTYKKGEIGQVNWSNGVAGSITVKIFHGKDMNSMLSSRWTPTIQVSEGFGKFAFFIDSFFNEEEMYRFQIVYNKNGKRCEVLTPCFKVTSQA</sequence>
<proteinExistence type="predicted"/>
<keyword evidence="3" id="KW-1185">Reference proteome</keyword>
<dbReference type="OrthoDB" id="2260257at2759"/>